<evidence type="ECO:0000259" key="3">
    <source>
        <dbReference type="Pfam" id="PF01636"/>
    </source>
</evidence>
<evidence type="ECO:0000256" key="1">
    <source>
        <dbReference type="ARBA" id="ARBA00022741"/>
    </source>
</evidence>
<name>A0ABV8ZTY7_9NEIS</name>
<keyword evidence="4" id="KW-0808">Transferase</keyword>
<dbReference type="SUPFAM" id="SSF56112">
    <property type="entry name" value="Protein kinase-like (PK-like)"/>
    <property type="match status" value="1"/>
</dbReference>
<dbReference type="Gene3D" id="3.90.1200.10">
    <property type="match status" value="1"/>
</dbReference>
<accession>A0ABV8ZTY7</accession>
<dbReference type="EC" id="2.7.1.221" evidence="4"/>
<dbReference type="InterPro" id="IPR054791">
    <property type="entry name" value="AmgK"/>
</dbReference>
<dbReference type="RefSeq" id="WP_048408269.1">
    <property type="nucleotide sequence ID" value="NZ_JAJOHW010000108.1"/>
</dbReference>
<evidence type="ECO:0000313" key="5">
    <source>
        <dbReference type="Proteomes" id="UP001595999"/>
    </source>
</evidence>
<feature type="domain" description="Aminoglycoside phosphotransferase" evidence="3">
    <location>
        <begin position="23"/>
        <end position="250"/>
    </location>
</feature>
<evidence type="ECO:0000313" key="4">
    <source>
        <dbReference type="EMBL" id="MFC4490984.1"/>
    </source>
</evidence>
<keyword evidence="4" id="KW-0418">Kinase</keyword>
<sequence>MHRQELIKKWLADLYPGQDIGLEFAAADADFRRYFRATWPDGASCIVMDAPPEKMSTDAYVQVRDVFAMVNVPKLLARDREQGLLLLEDLGRVTYLAALEHDGREQVRRHLLLEALDTLVEIQSASQPGVLPEYDAALLTRELNLFPEWFCAKELGQPLNFAQRQLWDAGVQALLPVLLAQSRVFVHRDFIVRNLMLTPGKPGVLDFQDAVFGPISYDIVSLLRDAFIEWDEPFVLDIAIRYWEKARAAGLPVPAEFDAFYRDFEWMGVQRHLKVAGIFARLFHRDGKDKYRAEIPRFIKYLKRTSRRYQELAPFYQLLLQLVGKDETDEELQAAYPVLSYKG</sequence>
<dbReference type="PANTHER" id="PTHR33540:SF1">
    <property type="entry name" value="N-ACETYLMURAMATE_N-ACETYLGLUCOSAMINE KINASE"/>
    <property type="match status" value="1"/>
</dbReference>
<reference evidence="5" key="1">
    <citation type="journal article" date="2019" name="Int. J. Syst. Evol. Microbiol.">
        <title>The Global Catalogue of Microorganisms (GCM) 10K type strain sequencing project: providing services to taxonomists for standard genome sequencing and annotation.</title>
        <authorList>
            <consortium name="The Broad Institute Genomics Platform"/>
            <consortium name="The Broad Institute Genome Sequencing Center for Infectious Disease"/>
            <person name="Wu L."/>
            <person name="Ma J."/>
        </authorList>
    </citation>
    <scope>NUCLEOTIDE SEQUENCE [LARGE SCALE GENOMIC DNA]</scope>
    <source>
        <strain evidence="5">CGMCC 4.7608</strain>
    </source>
</reference>
<organism evidence="4 5">
    <name type="scientific">Chromobacterium aquaticum</name>
    <dbReference type="NCBI Taxonomy" id="467180"/>
    <lineage>
        <taxon>Bacteria</taxon>
        <taxon>Pseudomonadati</taxon>
        <taxon>Pseudomonadota</taxon>
        <taxon>Betaproteobacteria</taxon>
        <taxon>Neisseriales</taxon>
        <taxon>Chromobacteriaceae</taxon>
        <taxon>Chromobacterium</taxon>
    </lineage>
</organism>
<protein>
    <submittedName>
        <fullName evidence="4">N-acetylmuramate/N-acetylglucosamine kinase AmgK</fullName>
        <ecNumber evidence="4">2.7.1.221</ecNumber>
    </submittedName>
</protein>
<comment type="caution">
    <text evidence="4">The sequence shown here is derived from an EMBL/GenBank/DDBJ whole genome shotgun (WGS) entry which is preliminary data.</text>
</comment>
<dbReference type="Pfam" id="PF01636">
    <property type="entry name" value="APH"/>
    <property type="match status" value="1"/>
</dbReference>
<keyword evidence="2" id="KW-0067">ATP-binding</keyword>
<keyword evidence="5" id="KW-1185">Reference proteome</keyword>
<dbReference type="NCBIfam" id="NF045759">
    <property type="entry name" value="NamurgluKinAmgK"/>
    <property type="match status" value="1"/>
</dbReference>
<dbReference type="InterPro" id="IPR011009">
    <property type="entry name" value="Kinase-like_dom_sf"/>
</dbReference>
<dbReference type="EMBL" id="JBHSEK010000010">
    <property type="protein sequence ID" value="MFC4490984.1"/>
    <property type="molecule type" value="Genomic_DNA"/>
</dbReference>
<evidence type="ECO:0000256" key="2">
    <source>
        <dbReference type="ARBA" id="ARBA00022840"/>
    </source>
</evidence>
<dbReference type="Proteomes" id="UP001595999">
    <property type="component" value="Unassembled WGS sequence"/>
</dbReference>
<dbReference type="InterPro" id="IPR002575">
    <property type="entry name" value="Aminoglycoside_PTrfase"/>
</dbReference>
<dbReference type="GO" id="GO:0016301">
    <property type="term" value="F:kinase activity"/>
    <property type="evidence" value="ECO:0007669"/>
    <property type="project" value="UniProtKB-KW"/>
</dbReference>
<gene>
    <name evidence="4" type="primary">amgK</name>
    <name evidence="4" type="ORF">ACFO0R_15325</name>
</gene>
<keyword evidence="1" id="KW-0547">Nucleotide-binding</keyword>
<dbReference type="PANTHER" id="PTHR33540">
    <property type="entry name" value="TRNA THREONYLCARBAMOYLADENOSINE BIOSYNTHESIS PROTEIN TSAE"/>
    <property type="match status" value="1"/>
</dbReference>
<proteinExistence type="predicted"/>
<dbReference type="Gene3D" id="3.30.200.20">
    <property type="entry name" value="Phosphorylase Kinase, domain 1"/>
    <property type="match status" value="1"/>
</dbReference>